<proteinExistence type="predicted"/>
<dbReference type="RefSeq" id="XP_018013842.1">
    <property type="nucleotide sequence ID" value="XM_018158353.2"/>
</dbReference>
<dbReference type="OrthoDB" id="7918265at2759"/>
<dbReference type="KEGG" id="hazt:108670863"/>
<accession>A0A8B7NJM2</accession>
<sequence>MFQRQRRKKYNTKCTVNSGPKNNSGMLCLLQLRVLRTTCKAPGSLVSNSNCEESAPKRQEMHAPKLPALQTQENRASKVKYFSEHREGSAFMAIKNLLPSVKKLSLNPSFRLLKLGKLRLQNETSGVSPASVKNSASFRLSADDKLQSSSSNSSMISANRVFRPPSLFSDSRELSEAECDRYEATNYGSEQSYILHENELHNGIPPLYGESKHYGSVIKEIKYVAVTTDKLLDASVEDDNYGVVAADGNVSKTTDKIYGAVLKDENSHSLITDKNYIALAMDESYDGAGSIAQHHKKVSKVHKDLVPELDSGSGRVEELMVFTNKIYEQRDANEGSVYTGSYHGIDHAIASESEKSTYSINV</sequence>
<evidence type="ECO:0000313" key="2">
    <source>
        <dbReference type="RefSeq" id="XP_018013842.1"/>
    </source>
</evidence>
<dbReference type="GeneID" id="108670863"/>
<protein>
    <submittedName>
        <fullName evidence="2">Uncharacterized protein LOC108670863</fullName>
    </submittedName>
</protein>
<dbReference type="AlphaFoldDB" id="A0A8B7NJM2"/>
<gene>
    <name evidence="2" type="primary">LOC108670863</name>
</gene>
<keyword evidence="1" id="KW-1185">Reference proteome</keyword>
<evidence type="ECO:0000313" key="1">
    <source>
        <dbReference type="Proteomes" id="UP000694843"/>
    </source>
</evidence>
<organism evidence="1 2">
    <name type="scientific">Hyalella azteca</name>
    <name type="common">Amphipod</name>
    <dbReference type="NCBI Taxonomy" id="294128"/>
    <lineage>
        <taxon>Eukaryota</taxon>
        <taxon>Metazoa</taxon>
        <taxon>Ecdysozoa</taxon>
        <taxon>Arthropoda</taxon>
        <taxon>Crustacea</taxon>
        <taxon>Multicrustacea</taxon>
        <taxon>Malacostraca</taxon>
        <taxon>Eumalacostraca</taxon>
        <taxon>Peracarida</taxon>
        <taxon>Amphipoda</taxon>
        <taxon>Senticaudata</taxon>
        <taxon>Talitrida</taxon>
        <taxon>Talitroidea</taxon>
        <taxon>Hyalellidae</taxon>
        <taxon>Hyalella</taxon>
    </lineage>
</organism>
<name>A0A8B7NJM2_HYAAZ</name>
<reference evidence="2" key="1">
    <citation type="submission" date="2025-08" db="UniProtKB">
        <authorList>
            <consortium name="RefSeq"/>
        </authorList>
    </citation>
    <scope>IDENTIFICATION</scope>
    <source>
        <tissue evidence="2">Whole organism</tissue>
    </source>
</reference>
<dbReference type="Proteomes" id="UP000694843">
    <property type="component" value="Unplaced"/>
</dbReference>